<dbReference type="AlphaFoldDB" id="B5RN60"/>
<dbReference type="KEGG" id="bdu:BDU_15008"/>
<protein>
    <submittedName>
        <fullName evidence="1">ORFe-like protein, plasmid partitioning associated protein-2</fullName>
    </submittedName>
</protein>
<sequence>MVLNMRNTNKHQHKLIVLISTICYVNNRFKKYTQNDILYYFNGNIKRNGQKEVKLKTLQSYLYKLKKELKVTDNYHRHLGINMGTEIYYKLKYSKKECYRKINKYFRNKKEDKFQKRITKNYKKIDNKNGSVEKWECIYNIYNNKKEDKYKKLKEKLQVKKYAKKCLFKSKEFLSVLNLDINKDDKIKILKAMKRTENYLMKNFSEKINNFTISRNKLKPKQEELKKVLSGIKIQLESEKYDSEQVEMQIQETYERYKNKPHFIIESDKYDDCKRVITKIKNSVKNLNTNVEKDEQAVRVNIFSILFEQLKSKFETNIFIPMLKDYLDRQDKLEYNKAFNNQYYYELLKLIKNKDNYSRVQGFKEIVN</sequence>
<dbReference type="InterPro" id="IPR003459">
    <property type="entry name" value="Borrelia_plasmid_OrfA"/>
</dbReference>
<dbReference type="HOGENOM" id="CLU_066594_0_0_12"/>
<proteinExistence type="predicted"/>
<dbReference type="Pfam" id="PF02414">
    <property type="entry name" value="Borrelia_orfA"/>
    <property type="match status" value="1"/>
</dbReference>
<evidence type="ECO:0000313" key="2">
    <source>
        <dbReference type="Proteomes" id="UP000000611"/>
    </source>
</evidence>
<organism evidence="1 2">
    <name type="scientific">Borrelia duttonii (strain Ly)</name>
    <dbReference type="NCBI Taxonomy" id="412419"/>
    <lineage>
        <taxon>Bacteria</taxon>
        <taxon>Pseudomonadati</taxon>
        <taxon>Spirochaetota</taxon>
        <taxon>Spirochaetia</taxon>
        <taxon>Spirochaetales</taxon>
        <taxon>Borreliaceae</taxon>
        <taxon>Borrelia</taxon>
    </lineage>
</organism>
<dbReference type="Proteomes" id="UP000000611">
    <property type="component" value="Plasmid pl15"/>
</dbReference>
<dbReference type="EMBL" id="CP000978">
    <property type="protein sequence ID" value="ACH93796.1"/>
    <property type="molecule type" value="Genomic_DNA"/>
</dbReference>
<gene>
    <name evidence="1" type="primary">ppap2</name>
    <name evidence="1" type="ordered locus">BDU_15008</name>
</gene>
<accession>B5RN60</accession>
<keyword evidence="2" id="KW-1185">Reference proteome</keyword>
<evidence type="ECO:0000313" key="1">
    <source>
        <dbReference type="EMBL" id="ACH93796.1"/>
    </source>
</evidence>
<geneLocation type="plasmid" evidence="1 2">
    <name>pl15</name>
</geneLocation>
<reference evidence="1 2" key="1">
    <citation type="journal article" date="2008" name="PLoS Genet.">
        <title>The genome of Borrelia recurrentis, the agent of deadly louse-borne relapsing fever, is a degraded subset of tick-borne Borrelia duttonii.</title>
        <authorList>
            <person name="Lescot M."/>
            <person name="Audic S."/>
            <person name="Robert C."/>
            <person name="Nguyen T.T."/>
            <person name="Blanc G."/>
            <person name="Cutler S.J."/>
            <person name="Wincker P."/>
            <person name="Couloux A."/>
            <person name="Claverie J.-M."/>
            <person name="Raoult D."/>
            <person name="Drancourt M."/>
        </authorList>
    </citation>
    <scope>NUCLEOTIDE SEQUENCE [LARGE SCALE GENOMIC DNA]</scope>
    <source>
        <strain evidence="1 2">Ly</strain>
    </source>
</reference>
<name>B5RN60_BORDL</name>
<keyword evidence="1" id="KW-0614">Plasmid</keyword>